<evidence type="ECO:0000313" key="1">
    <source>
        <dbReference type="EMBL" id="SDS76527.1"/>
    </source>
</evidence>
<dbReference type="STRING" id="487184.SAMN05216421_2149"/>
<dbReference type="Proteomes" id="UP000243207">
    <property type="component" value="Chromosome I"/>
</dbReference>
<dbReference type="AlphaFoldDB" id="A0A1H1UVK0"/>
<dbReference type="EMBL" id="LT629736">
    <property type="protein sequence ID" value="SDS76527.1"/>
    <property type="molecule type" value="Genomic_DNA"/>
</dbReference>
<dbReference type="InterPro" id="IPR046199">
    <property type="entry name" value="DUF6231"/>
</dbReference>
<protein>
    <submittedName>
        <fullName evidence="1">Uncharacterized protein</fullName>
    </submittedName>
</protein>
<gene>
    <name evidence="1" type="ORF">SAMN05216421_2149</name>
</gene>
<reference evidence="2" key="1">
    <citation type="submission" date="2016-10" db="EMBL/GenBank/DDBJ databases">
        <authorList>
            <person name="Varghese N."/>
            <person name="Submissions S."/>
        </authorList>
    </citation>
    <scope>NUCLEOTIDE SEQUENCE [LARGE SCALE GENOMIC DNA]</scope>
    <source>
        <strain evidence="2">NRRL B-51270</strain>
    </source>
</reference>
<dbReference type="RefSeq" id="WP_093394361.1">
    <property type="nucleotide sequence ID" value="NZ_LT629736.1"/>
</dbReference>
<dbReference type="OrthoDB" id="5609094at2"/>
<keyword evidence="2" id="KW-1185">Reference proteome</keyword>
<evidence type="ECO:0000313" key="2">
    <source>
        <dbReference type="Proteomes" id="UP000243207"/>
    </source>
</evidence>
<proteinExistence type="predicted"/>
<organism evidence="1 2">
    <name type="scientific">Halopseudomonas xinjiangensis</name>
    <dbReference type="NCBI Taxonomy" id="487184"/>
    <lineage>
        <taxon>Bacteria</taxon>
        <taxon>Pseudomonadati</taxon>
        <taxon>Pseudomonadota</taxon>
        <taxon>Gammaproteobacteria</taxon>
        <taxon>Pseudomonadales</taxon>
        <taxon>Pseudomonadaceae</taxon>
        <taxon>Halopseudomonas</taxon>
    </lineage>
</organism>
<sequence>MTVSPTSALLGILDKYRPKRLLCVSAEPVPAAMAYCGQFEECQCVNTAEVPLPDELANQRYDLAIVANELERLDKRAGIELLAGLRNLSVSRMAVLVDHSQTSVWQDTDFYALALQRSARFEQGDRMLTLYTYDLAEYKQVPDWLNSKYWANPEMFGKYWW</sequence>
<accession>A0A1H1UVK0</accession>
<dbReference type="Pfam" id="PF19742">
    <property type="entry name" value="DUF6231"/>
    <property type="match status" value="1"/>
</dbReference>
<name>A0A1H1UVK0_9GAMM</name>